<dbReference type="Proteomes" id="UP000198420">
    <property type="component" value="Unassembled WGS sequence"/>
</dbReference>
<evidence type="ECO:0000256" key="1">
    <source>
        <dbReference type="SAM" id="MobiDB-lite"/>
    </source>
</evidence>
<dbReference type="EMBL" id="FZNP01000001">
    <property type="protein sequence ID" value="SNR23249.1"/>
    <property type="molecule type" value="Genomic_DNA"/>
</dbReference>
<dbReference type="GO" id="GO:0006629">
    <property type="term" value="P:lipid metabolic process"/>
    <property type="evidence" value="ECO:0007669"/>
    <property type="project" value="InterPro"/>
</dbReference>
<organism evidence="2 3">
    <name type="scientific">Actinomadura mexicana</name>
    <dbReference type="NCBI Taxonomy" id="134959"/>
    <lineage>
        <taxon>Bacteria</taxon>
        <taxon>Bacillati</taxon>
        <taxon>Actinomycetota</taxon>
        <taxon>Actinomycetes</taxon>
        <taxon>Streptosporangiales</taxon>
        <taxon>Thermomonosporaceae</taxon>
        <taxon>Actinomadura</taxon>
    </lineage>
</organism>
<dbReference type="InterPro" id="IPR003386">
    <property type="entry name" value="LACT/PDAT_acylTrfase"/>
</dbReference>
<keyword evidence="3" id="KW-1185">Reference proteome</keyword>
<dbReference type="InterPro" id="IPR029058">
    <property type="entry name" value="AB_hydrolase_fold"/>
</dbReference>
<dbReference type="SUPFAM" id="SSF53474">
    <property type="entry name" value="alpha/beta-Hydrolases"/>
    <property type="match status" value="1"/>
</dbReference>
<dbReference type="Gene3D" id="3.40.50.1820">
    <property type="entry name" value="alpha/beta hydrolase"/>
    <property type="match status" value="1"/>
</dbReference>
<keyword evidence="2" id="KW-0012">Acyltransferase</keyword>
<evidence type="ECO:0000313" key="2">
    <source>
        <dbReference type="EMBL" id="SNR23249.1"/>
    </source>
</evidence>
<evidence type="ECO:0000313" key="3">
    <source>
        <dbReference type="Proteomes" id="UP000198420"/>
    </source>
</evidence>
<sequence>MASGYGSIPGRLGRPVRRALPHLLVLLPGFGGSALRRGDEEIWGTGAALARAIANPGRLASPEARLDDPEYEDGVEAHDLMAIPVPGFSRILGPYQKLRSSLRRHFELDDANYLEFAYDWRRPVAVNSAGLAGAVAPRLAALRERSPAAGVIFVAHSMGGLVAVDYVRRHDVRRDCHRVYTLGTPFRGAVKALDALANGPRVGPVPSERLPLGHLMEALHRLPSVYELLPLYPVITDARNGRVPPAGRVAELAGAIAGLDAGRARASREFLLELNAPHERLSVVRPVIGYGQRTAQHAVLHPGGRLEVSKAVGLAAAAAEDSGGDGTVPAVSASPAVYQEVPPVYCNQTHNGLAHGGDQVDELVRMLGYDLSRLGRHRPVLSPGRPETPAPAHAREEAEPDDFGPPEARALGLDLADAYLTGEPVTVAGRAEGFEAGDTLWFRFAAGPSPGTGDPATTVVEDGGSFAIPLGLVRPGLYTLSVAASPRGDGLLDVVHVS</sequence>
<gene>
    <name evidence="2" type="ORF">SAMN06265355_101124</name>
</gene>
<dbReference type="Pfam" id="PF02450">
    <property type="entry name" value="LCAT"/>
    <property type="match status" value="1"/>
</dbReference>
<dbReference type="AlphaFoldDB" id="A0A238UPP3"/>
<feature type="region of interest" description="Disordered" evidence="1">
    <location>
        <begin position="378"/>
        <end position="407"/>
    </location>
</feature>
<dbReference type="PANTHER" id="PTHR11440">
    <property type="entry name" value="LECITHIN-CHOLESTEROL ACYLTRANSFERASE-RELATED"/>
    <property type="match status" value="1"/>
</dbReference>
<accession>A0A238UPP3</accession>
<keyword evidence="2" id="KW-0808">Transferase</keyword>
<dbReference type="GO" id="GO:0008374">
    <property type="term" value="F:O-acyltransferase activity"/>
    <property type="evidence" value="ECO:0007669"/>
    <property type="project" value="InterPro"/>
</dbReference>
<reference evidence="3" key="1">
    <citation type="submission" date="2017-06" db="EMBL/GenBank/DDBJ databases">
        <authorList>
            <person name="Varghese N."/>
            <person name="Submissions S."/>
        </authorList>
    </citation>
    <scope>NUCLEOTIDE SEQUENCE [LARGE SCALE GENOMIC DNA]</scope>
    <source>
        <strain evidence="3">DSM 44485</strain>
    </source>
</reference>
<name>A0A238UPP3_9ACTN</name>
<proteinExistence type="predicted"/>
<protein>
    <submittedName>
        <fullName evidence="2">Lecithin:cholesterol acyltransferase</fullName>
    </submittedName>
</protein>